<dbReference type="RefSeq" id="WP_099104532.1">
    <property type="nucleotide sequence ID" value="NZ_JAATJF010000001.1"/>
</dbReference>
<reference evidence="3 4" key="1">
    <citation type="submission" date="2017-10" db="EMBL/GenBank/DDBJ databases">
        <title>The draft genome sequence of Lewinella marina KCTC 32374.</title>
        <authorList>
            <person name="Wang K."/>
        </authorList>
    </citation>
    <scope>NUCLEOTIDE SEQUENCE [LARGE SCALE GENOMIC DNA]</scope>
    <source>
        <strain evidence="3 4">MKG-38</strain>
    </source>
</reference>
<dbReference type="GO" id="GO:0003697">
    <property type="term" value="F:single-stranded DNA binding"/>
    <property type="evidence" value="ECO:0007669"/>
    <property type="project" value="InterPro"/>
</dbReference>
<evidence type="ECO:0000256" key="1">
    <source>
        <dbReference type="ARBA" id="ARBA00023125"/>
    </source>
</evidence>
<dbReference type="InterPro" id="IPR012340">
    <property type="entry name" value="NA-bd_OB-fold"/>
</dbReference>
<protein>
    <recommendedName>
        <fullName evidence="5">Single-stranded DNA-binding protein</fullName>
    </recommendedName>
</protein>
<dbReference type="SUPFAM" id="SSF50249">
    <property type="entry name" value="Nucleic acid-binding proteins"/>
    <property type="match status" value="1"/>
</dbReference>
<dbReference type="Gene3D" id="2.40.50.140">
    <property type="entry name" value="Nucleic acid-binding proteins"/>
    <property type="match status" value="1"/>
</dbReference>
<keyword evidence="4" id="KW-1185">Reference proteome</keyword>
<dbReference type="OrthoDB" id="9809878at2"/>
<dbReference type="Proteomes" id="UP000226437">
    <property type="component" value="Unassembled WGS sequence"/>
</dbReference>
<comment type="caution">
    <text evidence="3">The sequence shown here is derived from an EMBL/GenBank/DDBJ whole genome shotgun (WGS) entry which is preliminary data.</text>
</comment>
<sequence>MNTVTLVGRVPTDPVYHCTERGMDLTRIQLLTRDRRGQAHCHHCLAYGPAALALHEHLDAGNHLLIRGELLYRPHRIGERTVSRPYILVRGYSFLDVAVRHSISRGRPTAASGGG</sequence>
<dbReference type="AlphaFoldDB" id="A0A2G0CHU9"/>
<evidence type="ECO:0000313" key="4">
    <source>
        <dbReference type="Proteomes" id="UP000226437"/>
    </source>
</evidence>
<organism evidence="3 4">
    <name type="scientific">Neolewinella marina</name>
    <dbReference type="NCBI Taxonomy" id="438751"/>
    <lineage>
        <taxon>Bacteria</taxon>
        <taxon>Pseudomonadati</taxon>
        <taxon>Bacteroidota</taxon>
        <taxon>Saprospiria</taxon>
        <taxon>Saprospirales</taxon>
        <taxon>Lewinellaceae</taxon>
        <taxon>Neolewinella</taxon>
    </lineage>
</organism>
<proteinExistence type="predicted"/>
<name>A0A2G0CHU9_9BACT</name>
<dbReference type="EMBL" id="PDLO01000001">
    <property type="protein sequence ID" value="PHK99554.1"/>
    <property type="molecule type" value="Genomic_DNA"/>
</dbReference>
<dbReference type="PROSITE" id="PS50935">
    <property type="entry name" value="SSB"/>
    <property type="match status" value="1"/>
</dbReference>
<accession>A0A2G0CHU9</accession>
<evidence type="ECO:0000313" key="3">
    <source>
        <dbReference type="EMBL" id="PHK99554.1"/>
    </source>
</evidence>
<dbReference type="Pfam" id="PF00436">
    <property type="entry name" value="SSB"/>
    <property type="match status" value="1"/>
</dbReference>
<gene>
    <name evidence="3" type="ORF">CGL56_00415</name>
</gene>
<dbReference type="InterPro" id="IPR000424">
    <property type="entry name" value="Primosome_PriB/ssb"/>
</dbReference>
<keyword evidence="1 2" id="KW-0238">DNA-binding</keyword>
<evidence type="ECO:0000256" key="2">
    <source>
        <dbReference type="PROSITE-ProRule" id="PRU00252"/>
    </source>
</evidence>
<evidence type="ECO:0008006" key="5">
    <source>
        <dbReference type="Google" id="ProtNLM"/>
    </source>
</evidence>